<dbReference type="InterPro" id="IPR051294">
    <property type="entry name" value="HORMA_MeioticProgression"/>
</dbReference>
<gene>
    <name evidence="8" type="ORF">CVLEPA_LOCUS5253</name>
</gene>
<keyword evidence="3" id="KW-0158">Chromosome</keyword>
<dbReference type="Gene3D" id="3.30.40.10">
    <property type="entry name" value="Zinc/RING finger domain, C3HC4 (zinc finger)"/>
    <property type="match status" value="1"/>
</dbReference>
<evidence type="ECO:0000256" key="6">
    <source>
        <dbReference type="SAM" id="MobiDB-lite"/>
    </source>
</evidence>
<evidence type="ECO:0000313" key="9">
    <source>
        <dbReference type="Proteomes" id="UP001642483"/>
    </source>
</evidence>
<comment type="subcellular location">
    <subcellularLocation>
        <location evidence="2">Chromosome</location>
    </subcellularLocation>
    <subcellularLocation>
        <location evidence="1">Nucleus</location>
    </subcellularLocation>
</comment>
<dbReference type="Proteomes" id="UP001642483">
    <property type="component" value="Unassembled WGS sequence"/>
</dbReference>
<dbReference type="EMBL" id="CAWYQH010000024">
    <property type="protein sequence ID" value="CAK8675708.1"/>
    <property type="molecule type" value="Genomic_DNA"/>
</dbReference>
<dbReference type="InterPro" id="IPR036570">
    <property type="entry name" value="HORMA_dom_sf"/>
</dbReference>
<protein>
    <recommendedName>
        <fullName evidence="7">HORMA domain-containing protein</fullName>
    </recommendedName>
</protein>
<feature type="domain" description="HORMA" evidence="7">
    <location>
        <begin position="22"/>
        <end position="226"/>
    </location>
</feature>
<accession>A0ABP0FC92</accession>
<dbReference type="PANTHER" id="PTHR48225">
    <property type="entry name" value="HORMA DOMAIN-CONTAINING PROTEIN 1"/>
    <property type="match status" value="1"/>
</dbReference>
<dbReference type="InterPro" id="IPR013083">
    <property type="entry name" value="Znf_RING/FYVE/PHD"/>
</dbReference>
<evidence type="ECO:0000256" key="2">
    <source>
        <dbReference type="ARBA" id="ARBA00004286"/>
    </source>
</evidence>
<dbReference type="InterPro" id="IPR011011">
    <property type="entry name" value="Znf_FYVE_PHD"/>
</dbReference>
<sequence>MAQVAQKQKVVEAVESDTLTKVQSKDFVKKILAISISNITYLRNLFPEYAYADRKIEELQLKILKEHTHKGAGEIVQWMKGVYDALDQEYLKALIFAVCTDPENPGSVIESYTFAFTYNDGVVETSYTVGSKDSKSAKVPTKAQTKDSARQLLRNLVILTTQMKPLPKNVFMTTRLLYYDENTPLDYQPPGFVGAAENETLGFCIENIRIKAGTIITPHSCMKVRVRAEKDQFEKDENAELKQTNLELDDSQMDCLSQATSNVDIDIPLATFQTQSKTKQVTVDDQTWDQSSQKNTQELGVRCPCLDVEKDGLMIMCSHCNHWQHAICFCLPDNVKAPRVHICHLCAEKENLVCTDPRLTGMSVERQQEVCGLRRILLLCFDTEAITISMICTKLSCNKVLAQRILGKLIMDGAVKVAKGHRQNKLIDKKGLKTVFYREVEHVCKNLARQRGEDVIDSGSENLPLEEKCFFQSNPLHSLNEQTHDTDMEVDSKEQGRKRPNSSLSDENIPGLPESQSSLDAFHCDRSSNGRRSSKRKKISKYPTVFNRM</sequence>
<feature type="region of interest" description="Disordered" evidence="6">
    <location>
        <begin position="478"/>
        <end position="549"/>
    </location>
</feature>
<dbReference type="PANTHER" id="PTHR48225:SF7">
    <property type="entry name" value="MEIOSIS-SPECIFIC PROTEIN HOP1"/>
    <property type="match status" value="1"/>
</dbReference>
<evidence type="ECO:0000256" key="3">
    <source>
        <dbReference type="ARBA" id="ARBA00022454"/>
    </source>
</evidence>
<evidence type="ECO:0000256" key="4">
    <source>
        <dbReference type="ARBA" id="ARBA00023242"/>
    </source>
</evidence>
<evidence type="ECO:0000256" key="1">
    <source>
        <dbReference type="ARBA" id="ARBA00004123"/>
    </source>
</evidence>
<evidence type="ECO:0000259" key="7">
    <source>
        <dbReference type="PROSITE" id="PS50815"/>
    </source>
</evidence>
<comment type="caution">
    <text evidence="8">The sequence shown here is derived from an EMBL/GenBank/DDBJ whole genome shotgun (WGS) entry which is preliminary data.</text>
</comment>
<dbReference type="Gene3D" id="3.30.900.10">
    <property type="entry name" value="HORMA domain"/>
    <property type="match status" value="1"/>
</dbReference>
<reference evidence="8 9" key="1">
    <citation type="submission" date="2024-02" db="EMBL/GenBank/DDBJ databases">
        <authorList>
            <person name="Daric V."/>
            <person name="Darras S."/>
        </authorList>
    </citation>
    <scope>NUCLEOTIDE SEQUENCE [LARGE SCALE GENOMIC DNA]</scope>
</reference>
<dbReference type="InterPro" id="IPR003511">
    <property type="entry name" value="HORMA_dom"/>
</dbReference>
<proteinExistence type="predicted"/>
<evidence type="ECO:0000313" key="8">
    <source>
        <dbReference type="EMBL" id="CAK8675708.1"/>
    </source>
</evidence>
<dbReference type="PROSITE" id="PS50815">
    <property type="entry name" value="HORMA"/>
    <property type="match status" value="1"/>
</dbReference>
<dbReference type="SUPFAM" id="SSF56019">
    <property type="entry name" value="The spindle assembly checkpoint protein mad2"/>
    <property type="match status" value="1"/>
</dbReference>
<name>A0ABP0FC92_CLALP</name>
<dbReference type="SUPFAM" id="SSF57903">
    <property type="entry name" value="FYVE/PHD zinc finger"/>
    <property type="match status" value="1"/>
</dbReference>
<keyword evidence="9" id="KW-1185">Reference proteome</keyword>
<feature type="compositionally biased region" description="Basic and acidic residues" evidence="6">
    <location>
        <begin position="482"/>
        <end position="497"/>
    </location>
</feature>
<keyword evidence="4" id="KW-0539">Nucleus</keyword>
<organism evidence="8 9">
    <name type="scientific">Clavelina lepadiformis</name>
    <name type="common">Light-bulb sea squirt</name>
    <name type="synonym">Ascidia lepadiformis</name>
    <dbReference type="NCBI Taxonomy" id="159417"/>
    <lineage>
        <taxon>Eukaryota</taxon>
        <taxon>Metazoa</taxon>
        <taxon>Chordata</taxon>
        <taxon>Tunicata</taxon>
        <taxon>Ascidiacea</taxon>
        <taxon>Aplousobranchia</taxon>
        <taxon>Clavelinidae</taxon>
        <taxon>Clavelina</taxon>
    </lineage>
</organism>
<evidence type="ECO:0000256" key="5">
    <source>
        <dbReference type="ARBA" id="ARBA00023254"/>
    </source>
</evidence>
<dbReference type="Pfam" id="PF20826">
    <property type="entry name" value="PHD_5"/>
    <property type="match status" value="1"/>
</dbReference>
<keyword evidence="5" id="KW-0469">Meiosis</keyword>
<dbReference type="Pfam" id="PF02301">
    <property type="entry name" value="HORMA"/>
    <property type="match status" value="1"/>
</dbReference>